<evidence type="ECO:0000256" key="1">
    <source>
        <dbReference type="SAM" id="MobiDB-lite"/>
    </source>
</evidence>
<proteinExistence type="predicted"/>
<name>A0ABQ9GY09_9NEOP</name>
<accession>A0ABQ9GY09</accession>
<dbReference type="EMBL" id="JARBHB010000008">
    <property type="protein sequence ID" value="KAJ8876924.1"/>
    <property type="molecule type" value="Genomic_DNA"/>
</dbReference>
<organism evidence="2 3">
    <name type="scientific">Dryococelus australis</name>
    <dbReference type="NCBI Taxonomy" id="614101"/>
    <lineage>
        <taxon>Eukaryota</taxon>
        <taxon>Metazoa</taxon>
        <taxon>Ecdysozoa</taxon>
        <taxon>Arthropoda</taxon>
        <taxon>Hexapoda</taxon>
        <taxon>Insecta</taxon>
        <taxon>Pterygota</taxon>
        <taxon>Neoptera</taxon>
        <taxon>Polyneoptera</taxon>
        <taxon>Phasmatodea</taxon>
        <taxon>Verophasmatodea</taxon>
        <taxon>Anareolatae</taxon>
        <taxon>Phasmatidae</taxon>
        <taxon>Eurycanthinae</taxon>
        <taxon>Dryococelus</taxon>
    </lineage>
</organism>
<feature type="region of interest" description="Disordered" evidence="1">
    <location>
        <begin position="96"/>
        <end position="118"/>
    </location>
</feature>
<feature type="region of interest" description="Disordered" evidence="1">
    <location>
        <begin position="194"/>
        <end position="229"/>
    </location>
</feature>
<sequence>MRASIPLLIGMVHRQEKINMKRTGQMSASVVYHTNGRAQLSWLELKPPPAEFSSVPSPMCGGKDVPARAIMIPRVECIVVGVGLLAWRDVSNGGVGGAITGQGSGREHPRRPRGARSSPLGFAVRRRLAFNPYLLIAFSSRADVRQESHRYTQCDENTARQFRALHLEAMAHLTRTAVSSLSFSRFSASKSKEKKLQPTRVKRREYGAEAECKGGGNGRSPRNPADQRHHPATITTCKNSEAAPPVIEPDSLWWEASSLTTAPLLHWQKSSPMFEEEGEGYVQLVCALYSTIYFPAQFCILPSDPDRLTEDPITLFICGSSEPVELLGAAFRGTEVSSPDETTPAGIHICFQRRCETPSETAPFLPLLITPFVSWPGGSNPRPALRLNARRWLDYSHPTKVKRVRFPAGSSPDSLMWTSCRVTPLVGGFSRGCPASPAVSFRRCSIDLIGSHDLDVKTRPDLFTLHKLPTQIARLRFKKEEGEMLFCSDGGGKRTGGRPNSQASMCAPRSAAATSDIIAVSVHRNEATSDIIAVSVHRNEATSDITAVSVHRNEATSDITAVSVHRNEATSDIIAVSVHRNEATSDIIAVSVHRNEATSDITAVSVHRNEATSDITAVSVHRNEATSDIIAVSVHRNEATSDIIAVSVHRNEATSDIIAVSVHRNEATSDIIAVSVHRNEALSSRRGALLGGGRLRKYILVGGRRAGRDAAKEAACRGLRDLIGDVGGGILQGGASGTNARAEFSFFNYDLHPLSIIYSRYFHTLPAERLETGPVHDMFAHKYCALISTRRFLPDLFKRCSHLAKGYVASSPKLELEQCFRKFGSDHVETLYTYHSPRGLAADAGTESDRMNYYFGLLRHEGNTARFARRSDEPLGVRVSVARIAPSLPDFGLWKGGECPPHSKLCRLALSAYIVLVMLSSDYAVWCFVSLVGCVCWVTVQFRGHTRENCKTVRYSTEPCAQRTHTLKFSIHPQARLQERFSVYLLFSGILGHDNYTTLDELRIHMYIRKISKLPVSASFQLASRPPTSAACEQHSLRAYLQVQEWLGHSLDPVLKLWLQTNGRLQHRGSKLDPRLDLRSSQITVAPFEFRAGLEIDMKFISNRRNWRFEISIRDQQQLSTTIKLDPGLKLGSFDLGSRKMVQPGVSRAHGEQSPLGKVEGRRGISIAMARCPGLAEGEQIDAFSLAVLTQQCLAGVVSIR</sequence>
<protein>
    <submittedName>
        <fullName evidence="2">Uncharacterized protein</fullName>
    </submittedName>
</protein>
<dbReference type="Proteomes" id="UP001159363">
    <property type="component" value="Chromosome 7"/>
</dbReference>
<reference evidence="2 3" key="1">
    <citation type="submission" date="2023-02" db="EMBL/GenBank/DDBJ databases">
        <title>LHISI_Scaffold_Assembly.</title>
        <authorList>
            <person name="Stuart O.P."/>
            <person name="Cleave R."/>
            <person name="Magrath M.J.L."/>
            <person name="Mikheyev A.S."/>
        </authorList>
    </citation>
    <scope>NUCLEOTIDE SEQUENCE [LARGE SCALE GENOMIC DNA]</scope>
    <source>
        <strain evidence="2">Daus_M_001</strain>
        <tissue evidence="2">Leg muscle</tissue>
    </source>
</reference>
<keyword evidence="3" id="KW-1185">Reference proteome</keyword>
<gene>
    <name evidence="2" type="ORF">PR048_021374</name>
</gene>
<evidence type="ECO:0000313" key="2">
    <source>
        <dbReference type="EMBL" id="KAJ8876924.1"/>
    </source>
</evidence>
<comment type="caution">
    <text evidence="2">The sequence shown here is derived from an EMBL/GenBank/DDBJ whole genome shotgun (WGS) entry which is preliminary data.</text>
</comment>
<evidence type="ECO:0000313" key="3">
    <source>
        <dbReference type="Proteomes" id="UP001159363"/>
    </source>
</evidence>